<feature type="domain" description="NAD-dependent epimerase/dehydratase" evidence="2">
    <location>
        <begin position="8"/>
        <end position="214"/>
    </location>
</feature>
<evidence type="ECO:0000313" key="3">
    <source>
        <dbReference type="EMBL" id="WBG92142.1"/>
    </source>
</evidence>
<keyword evidence="1" id="KW-0732">Signal</keyword>
<dbReference type="InterPro" id="IPR036291">
    <property type="entry name" value="NAD(P)-bd_dom_sf"/>
</dbReference>
<dbReference type="PANTHER" id="PTHR48079">
    <property type="entry name" value="PROTEIN YEEZ"/>
    <property type="match status" value="1"/>
</dbReference>
<dbReference type="CDD" id="cd05266">
    <property type="entry name" value="SDR_a4"/>
    <property type="match status" value="1"/>
</dbReference>
<sequence length="275" mass="29048">MKKVAIIGLGWLGMPLALALAARGWQVTGSKTTPDGVEAARRCGIDAVQLRLTPETECDAEDLAMLFSVDALVVTLPASRTAEGGESYMQAVQNVVNSALANQVPRIIFTSSTSVYGSGNGVMKENSALQPETVAGKTLAELESWLHDLPGTQVDILRLAGLVGPSRHPGRFLAGKTGLSNGSHGVNLVHLDDVVSAITLLLQTPKGGRVYNLCAPKHPSRDAFYPAVSRQLGLTPPTFLPSPSGETGKLIDGSRICNELGFEYSYDDPAKMPLA</sequence>
<dbReference type="InterPro" id="IPR001509">
    <property type="entry name" value="Epimerase_deHydtase"/>
</dbReference>
<dbReference type="Gene3D" id="3.40.50.720">
    <property type="entry name" value="NAD(P)-binding Rossmann-like Domain"/>
    <property type="match status" value="1"/>
</dbReference>
<dbReference type="GO" id="GO:0004029">
    <property type="term" value="F:aldehyde dehydrogenase (NAD+) activity"/>
    <property type="evidence" value="ECO:0007669"/>
    <property type="project" value="TreeGrafter"/>
</dbReference>
<dbReference type="RefSeq" id="WP_120453354.1">
    <property type="nucleotide sequence ID" value="NZ_CP104758.1"/>
</dbReference>
<dbReference type="Proteomes" id="UP001211544">
    <property type="component" value="Chromosome"/>
</dbReference>
<reference evidence="3 4" key="1">
    <citation type="journal article" date="2022" name="J Glob Antimicrob Resist">
        <title>First complete genome of a multidrug resistant strain of the novel human pathogen Kalamiella piersonii (GABEKP28) identified in human saliva.</title>
        <authorList>
            <person name="McDonagh F."/>
            <person name="Singh N.K."/>
            <person name="Venkateswaran K."/>
            <person name="Lonappan A.M."/>
            <person name="Hallahan B."/>
            <person name="Tuohy A."/>
            <person name="Burke L."/>
            <person name="Kovarova A."/>
            <person name="Miliotis G."/>
        </authorList>
    </citation>
    <scope>NUCLEOTIDE SEQUENCE [LARGE SCALE GENOMIC DNA]</scope>
    <source>
        <strain evidence="3 4">GABEKP28</strain>
    </source>
</reference>
<feature type="chain" id="PRO_5042494636" evidence="1">
    <location>
        <begin position="20"/>
        <end position="275"/>
    </location>
</feature>
<dbReference type="KEGG" id="kpie:N5580_06285"/>
<dbReference type="Pfam" id="PF01370">
    <property type="entry name" value="Epimerase"/>
    <property type="match status" value="1"/>
</dbReference>
<proteinExistence type="predicted"/>
<feature type="signal peptide" evidence="1">
    <location>
        <begin position="1"/>
        <end position="19"/>
    </location>
</feature>
<dbReference type="SUPFAM" id="SSF51735">
    <property type="entry name" value="NAD(P)-binding Rossmann-fold domains"/>
    <property type="match status" value="1"/>
</dbReference>
<dbReference type="GO" id="GO:0005737">
    <property type="term" value="C:cytoplasm"/>
    <property type="evidence" value="ECO:0007669"/>
    <property type="project" value="TreeGrafter"/>
</dbReference>
<keyword evidence="4" id="KW-1185">Reference proteome</keyword>
<evidence type="ECO:0000313" key="4">
    <source>
        <dbReference type="Proteomes" id="UP001211544"/>
    </source>
</evidence>
<accession>A0AAJ5QKF9</accession>
<dbReference type="EMBL" id="CP104758">
    <property type="protein sequence ID" value="WBG92142.1"/>
    <property type="molecule type" value="Genomic_DNA"/>
</dbReference>
<protein>
    <submittedName>
        <fullName evidence="3">SDR family oxidoreductase</fullName>
    </submittedName>
</protein>
<dbReference type="GeneID" id="78233214"/>
<evidence type="ECO:0000256" key="1">
    <source>
        <dbReference type="SAM" id="SignalP"/>
    </source>
</evidence>
<evidence type="ECO:0000259" key="2">
    <source>
        <dbReference type="Pfam" id="PF01370"/>
    </source>
</evidence>
<dbReference type="AlphaFoldDB" id="A0AAJ5QKF9"/>
<organism evidence="3 4">
    <name type="scientific">Pantoea piersonii</name>
    <dbReference type="NCBI Taxonomy" id="2364647"/>
    <lineage>
        <taxon>Bacteria</taxon>
        <taxon>Pseudomonadati</taxon>
        <taxon>Pseudomonadota</taxon>
        <taxon>Gammaproteobacteria</taxon>
        <taxon>Enterobacterales</taxon>
        <taxon>Erwiniaceae</taxon>
        <taxon>Pantoea</taxon>
    </lineage>
</organism>
<dbReference type="PANTHER" id="PTHR48079:SF6">
    <property type="entry name" value="NAD(P)-BINDING DOMAIN-CONTAINING PROTEIN-RELATED"/>
    <property type="match status" value="1"/>
</dbReference>
<gene>
    <name evidence="3" type="ORF">N5580_06285</name>
</gene>
<name>A0AAJ5QKF9_9GAMM</name>
<dbReference type="InterPro" id="IPR051783">
    <property type="entry name" value="NAD(P)-dependent_oxidoreduct"/>
</dbReference>